<sequence>MTPRFRFAIFIFSAVVFLLLVFYSQDLVSGSSLVQQALPFRRSLLTNKLAFKDVANTGEKTESFENYDVMIKGSKIQYNSKSKWTNGQKISTKDLLSIHVVMHSHVDPGWLETFEEYYNDKVHSILNLTVKHLNENPDMRFIWSEMSFLERWWRDATEEQKTQAKKLVKDGQLELSGGAWVMTDEATPYFWGTIDNMVEGHYFVKQTFGRLPKTSWSVDPFGHGMMVPYLLAESGITSMVIGRLNAHLKAELREKQMLMFYWAQIWDKSGRMATPLVDALPKTYYTTSDACGPDSNVCCQFDLGPSARSYCSKRASNIDNSNIDDFATQLAGQYRKVSDYYPTNVILVPVGDDFFYSKDADWTITHNSYKKLFDYINGNPEKYKMRVQFSTVEEYFKKVQESKADFPTFTGDFFPYTEDKTGRFPYWTGFYAHRPFFKRSERLTEGKLRATDLLSTLSHYSEIVKNVRPARRDLSLCQHHDSITGTSKPKVMDDYLQRLQNAFLSFNTGIQEIISKRIAPTTDSFSLMVFPQNSSDGKTNLHLVTFTAETKAHQLLVFNQGTQKTMQKITLRVNDPRIQVLENDFEIAAQILPVMDFSSGSLSEAVYELVFFIPMNPLELKNLRLIWQQKQPKSTILSMVFSVGLKSPIFTMMPLNDSNKFSLSNSLFSVQFVDGLIASVRKSGDNASMALQVTYKSYVDNGGAYTFVNRGPASNMHKGQLPSQSFTPFYIVGPLTSKSITRTSASLFQTAIVDNGNSISDFAVHLELFSNQGDMDITQIMEVKTNIVSHDEFYTDINGLYFLKRSFDTNVLFEGNFYPVASSLFIEDQYSRLTVLTGQPTGATVNKNSMEIMLDRRISGEDGKGLGAGDASYSPPSLLKYDLVLENKRPTAVSEKSNDSFSIFFSSIAYFTLQNLLYPPEMSILRQPNQNIDTWGNFDWPCNIELINARYLDENTGLILLRRLPFDTTLSQLDCFEDDLKSLYTALSKLSKQTPLILTSLTGTIDQSVVVDESNLKDILKMPLKLVALKFGIK</sequence>
<evidence type="ECO:0000313" key="2">
    <source>
        <dbReference type="WBParaSite" id="JU765_v2.g13180.t1"/>
    </source>
</evidence>
<evidence type="ECO:0000313" key="1">
    <source>
        <dbReference type="Proteomes" id="UP000887576"/>
    </source>
</evidence>
<dbReference type="WBParaSite" id="JU765_v2.g13180.t1">
    <property type="protein sequence ID" value="JU765_v2.g13180.t1"/>
    <property type="gene ID" value="JU765_v2.g13180"/>
</dbReference>
<protein>
    <submittedName>
        <fullName evidence="2">Alpha-mannosidase</fullName>
    </submittedName>
</protein>
<dbReference type="Proteomes" id="UP000887576">
    <property type="component" value="Unplaced"/>
</dbReference>
<organism evidence="1 2">
    <name type="scientific">Panagrolaimus sp. JU765</name>
    <dbReference type="NCBI Taxonomy" id="591449"/>
    <lineage>
        <taxon>Eukaryota</taxon>
        <taxon>Metazoa</taxon>
        <taxon>Ecdysozoa</taxon>
        <taxon>Nematoda</taxon>
        <taxon>Chromadorea</taxon>
        <taxon>Rhabditida</taxon>
        <taxon>Tylenchina</taxon>
        <taxon>Panagrolaimomorpha</taxon>
        <taxon>Panagrolaimoidea</taxon>
        <taxon>Panagrolaimidae</taxon>
        <taxon>Panagrolaimus</taxon>
    </lineage>
</organism>
<accession>A0AC34Q5P7</accession>
<reference evidence="2" key="1">
    <citation type="submission" date="2022-11" db="UniProtKB">
        <authorList>
            <consortium name="WormBaseParasite"/>
        </authorList>
    </citation>
    <scope>IDENTIFICATION</scope>
</reference>
<name>A0AC34Q5P7_9BILA</name>
<proteinExistence type="predicted"/>